<keyword evidence="2" id="KW-1185">Reference proteome</keyword>
<organism evidence="1 2">
    <name type="scientific">Halobiforma nitratireducens JCM 10879</name>
    <dbReference type="NCBI Taxonomy" id="1227454"/>
    <lineage>
        <taxon>Archaea</taxon>
        <taxon>Methanobacteriati</taxon>
        <taxon>Methanobacteriota</taxon>
        <taxon>Stenosarchaea group</taxon>
        <taxon>Halobacteria</taxon>
        <taxon>Halobacteriales</taxon>
        <taxon>Natrialbaceae</taxon>
        <taxon>Halobiforma</taxon>
    </lineage>
</organism>
<dbReference type="STRING" id="1227454.C446_15338"/>
<comment type="caution">
    <text evidence="1">The sequence shown here is derived from an EMBL/GenBank/DDBJ whole genome shotgun (WGS) entry which is preliminary data.</text>
</comment>
<sequence>MPACENCNTHVSRQYARVFGDEHNDVHACPECAESVGAVRERAGNGGAA</sequence>
<dbReference type="Pfam" id="PF24444">
    <property type="entry name" value="DUF7563"/>
    <property type="match status" value="1"/>
</dbReference>
<protein>
    <recommendedName>
        <fullName evidence="3">Small CPxCG-related zinc finger protein</fullName>
    </recommendedName>
</protein>
<evidence type="ECO:0000313" key="2">
    <source>
        <dbReference type="Proteomes" id="UP000011607"/>
    </source>
</evidence>
<accession>M0LI82</accession>
<dbReference type="InterPro" id="IPR055985">
    <property type="entry name" value="DUF7563"/>
</dbReference>
<dbReference type="RefSeq" id="WP_006673955.1">
    <property type="nucleotide sequence ID" value="NZ_AOMA01000157.1"/>
</dbReference>
<proteinExistence type="predicted"/>
<gene>
    <name evidence="1" type="ORF">C446_15338</name>
</gene>
<reference evidence="1 2" key="1">
    <citation type="journal article" date="2014" name="PLoS Genet.">
        <title>Phylogenetically driven sequencing of extremely halophilic archaea reveals strategies for static and dynamic osmo-response.</title>
        <authorList>
            <person name="Becker E.A."/>
            <person name="Seitzer P.M."/>
            <person name="Tritt A."/>
            <person name="Larsen D."/>
            <person name="Krusor M."/>
            <person name="Yao A.I."/>
            <person name="Wu D."/>
            <person name="Madern D."/>
            <person name="Eisen J.A."/>
            <person name="Darling A.E."/>
            <person name="Facciotti M.T."/>
        </authorList>
    </citation>
    <scope>NUCLEOTIDE SEQUENCE [LARGE SCALE GENOMIC DNA]</scope>
    <source>
        <strain evidence="1 2">JCM 10879</strain>
    </source>
</reference>
<evidence type="ECO:0008006" key="3">
    <source>
        <dbReference type="Google" id="ProtNLM"/>
    </source>
</evidence>
<name>M0LI82_9EURY</name>
<dbReference type="OrthoDB" id="189700at2157"/>
<evidence type="ECO:0000313" key="1">
    <source>
        <dbReference type="EMBL" id="EMA31705.1"/>
    </source>
</evidence>
<dbReference type="Proteomes" id="UP000011607">
    <property type="component" value="Unassembled WGS sequence"/>
</dbReference>
<dbReference type="AlphaFoldDB" id="M0LI82"/>
<dbReference type="EMBL" id="AOMA01000157">
    <property type="protein sequence ID" value="EMA31705.1"/>
    <property type="molecule type" value="Genomic_DNA"/>
</dbReference>